<dbReference type="OrthoDB" id="66636at2"/>
<accession>A0A1M5S6Q6</accession>
<name>A0A1M5S6Q6_9CLOT</name>
<evidence type="ECO:0000313" key="3">
    <source>
        <dbReference type="Proteomes" id="UP000184447"/>
    </source>
</evidence>
<dbReference type="PANTHER" id="PTHR37305:SF2">
    <property type="entry name" value="BACITRACIN TRANSPORT PERMEASE PROTEIN BCRB"/>
    <property type="match status" value="1"/>
</dbReference>
<keyword evidence="1" id="KW-1133">Transmembrane helix</keyword>
<keyword evidence="1" id="KW-0472">Membrane</keyword>
<dbReference type="EMBL" id="FQXM01000004">
    <property type="protein sequence ID" value="SHH34171.1"/>
    <property type="molecule type" value="Genomic_DNA"/>
</dbReference>
<reference evidence="2 3" key="1">
    <citation type="submission" date="2016-11" db="EMBL/GenBank/DDBJ databases">
        <authorList>
            <person name="Jaros S."/>
            <person name="Januszkiewicz K."/>
            <person name="Wedrychowicz H."/>
        </authorList>
    </citation>
    <scope>NUCLEOTIDE SEQUENCE [LARGE SCALE GENOMIC DNA]</scope>
    <source>
        <strain evidence="2 3">DSM 8605</strain>
    </source>
</reference>
<keyword evidence="3" id="KW-1185">Reference proteome</keyword>
<feature type="transmembrane region" description="Helical" evidence="1">
    <location>
        <begin position="236"/>
        <end position="259"/>
    </location>
</feature>
<dbReference type="GO" id="GO:0005886">
    <property type="term" value="C:plasma membrane"/>
    <property type="evidence" value="ECO:0007669"/>
    <property type="project" value="UniProtKB-SubCell"/>
</dbReference>
<dbReference type="GO" id="GO:0140359">
    <property type="term" value="F:ABC-type transporter activity"/>
    <property type="evidence" value="ECO:0007669"/>
    <property type="project" value="InterPro"/>
</dbReference>
<sequence length="266" mass="29474">MNKTLFKSNIKFNWGIFAFISGMLLIYVTTSITMFDPDGAEAMMAMFEMLPEGMIKAFGFDGLGADLTSYLASYLYGFILLVFPMIYTIMVANKLVAKHVDSGSMAYLLATPNSRVEIILTQAIYLVTSTFVLIVFEISVLIIMAESLFPGLLRIKEFISLNLVTFLVIIVVGGISFLCSCIFNETKNSIAFGAGIPIIFFVLKMVSEISEKVEFLKYFSVYSIVNPEKIMNDGSYTTMVCLILVGVAVILYGSAIYIFNKKSLAI</sequence>
<feature type="transmembrane region" description="Helical" evidence="1">
    <location>
        <begin position="190"/>
        <end position="207"/>
    </location>
</feature>
<dbReference type="Pfam" id="PF12679">
    <property type="entry name" value="ABC2_membrane_2"/>
    <property type="match status" value="1"/>
</dbReference>
<organism evidence="2 3">
    <name type="scientific">Clostridium grantii DSM 8605</name>
    <dbReference type="NCBI Taxonomy" id="1121316"/>
    <lineage>
        <taxon>Bacteria</taxon>
        <taxon>Bacillati</taxon>
        <taxon>Bacillota</taxon>
        <taxon>Clostridia</taxon>
        <taxon>Eubacteriales</taxon>
        <taxon>Clostridiaceae</taxon>
        <taxon>Clostridium</taxon>
    </lineage>
</organism>
<dbReference type="RefSeq" id="WP_073337129.1">
    <property type="nucleotide sequence ID" value="NZ_FQXM01000004.1"/>
</dbReference>
<feature type="transmembrane region" description="Helical" evidence="1">
    <location>
        <begin position="118"/>
        <end position="143"/>
    </location>
</feature>
<dbReference type="STRING" id="1121316.SAMN02745207_00782"/>
<proteinExistence type="predicted"/>
<evidence type="ECO:0000256" key="1">
    <source>
        <dbReference type="SAM" id="Phobius"/>
    </source>
</evidence>
<dbReference type="AlphaFoldDB" id="A0A1M5S6Q6"/>
<feature type="transmembrane region" description="Helical" evidence="1">
    <location>
        <begin position="12"/>
        <end position="35"/>
    </location>
</feature>
<keyword evidence="1" id="KW-0812">Transmembrane</keyword>
<dbReference type="PANTHER" id="PTHR37305">
    <property type="entry name" value="INTEGRAL MEMBRANE PROTEIN-RELATED"/>
    <property type="match status" value="1"/>
</dbReference>
<feature type="transmembrane region" description="Helical" evidence="1">
    <location>
        <begin position="163"/>
        <end position="183"/>
    </location>
</feature>
<evidence type="ECO:0000313" key="2">
    <source>
        <dbReference type="EMBL" id="SHH34171.1"/>
    </source>
</evidence>
<gene>
    <name evidence="2" type="ORF">SAMN02745207_00782</name>
</gene>
<protein>
    <submittedName>
        <fullName evidence="2">ABC-2 type transport system permease protein</fullName>
    </submittedName>
</protein>
<feature type="transmembrane region" description="Helical" evidence="1">
    <location>
        <begin position="74"/>
        <end position="97"/>
    </location>
</feature>
<dbReference type="Proteomes" id="UP000184447">
    <property type="component" value="Unassembled WGS sequence"/>
</dbReference>